<evidence type="ECO:0000256" key="8">
    <source>
        <dbReference type="RuleBase" id="RU361187"/>
    </source>
</evidence>
<dbReference type="AlphaFoldDB" id="A0A2S4A1R3"/>
<dbReference type="SUPFAM" id="SSF75005">
    <property type="entry name" value="Arabinanase/levansucrase/invertase"/>
    <property type="match status" value="1"/>
</dbReference>
<feature type="active site" description="Proton donor" evidence="6">
    <location>
        <position position="193"/>
    </location>
</feature>
<dbReference type="InterPro" id="IPR023296">
    <property type="entry name" value="Glyco_hydro_beta-prop_sf"/>
</dbReference>
<dbReference type="InterPro" id="IPR006710">
    <property type="entry name" value="Glyco_hydro_43"/>
</dbReference>
<dbReference type="Pfam" id="PF04616">
    <property type="entry name" value="Glyco_hydro_43"/>
    <property type="match status" value="1"/>
</dbReference>
<dbReference type="PANTHER" id="PTHR43772">
    <property type="entry name" value="ENDO-1,4-BETA-XYLANASE"/>
    <property type="match status" value="1"/>
</dbReference>
<evidence type="ECO:0000313" key="10">
    <source>
        <dbReference type="Proteomes" id="UP000237061"/>
    </source>
</evidence>
<dbReference type="Proteomes" id="UP000237061">
    <property type="component" value="Unassembled WGS sequence"/>
</dbReference>
<organism evidence="9 10">
    <name type="scientific">Arthrobacter glacialis</name>
    <dbReference type="NCBI Taxonomy" id="1664"/>
    <lineage>
        <taxon>Bacteria</taxon>
        <taxon>Bacillati</taxon>
        <taxon>Actinomycetota</taxon>
        <taxon>Actinomycetes</taxon>
        <taxon>Micrococcales</taxon>
        <taxon>Micrococcaceae</taxon>
        <taxon>Arthrobacter</taxon>
    </lineage>
</organism>
<keyword evidence="3 8" id="KW-0378">Hydrolase</keyword>
<feature type="active site" description="Proton acceptor" evidence="6">
    <location>
        <position position="35"/>
    </location>
</feature>
<evidence type="ECO:0000256" key="7">
    <source>
        <dbReference type="PIRSR" id="PIRSR606710-2"/>
    </source>
</evidence>
<comment type="caution">
    <text evidence="9">The sequence shown here is derived from an EMBL/GenBank/DDBJ whole genome shotgun (WGS) entry which is preliminary data.</text>
</comment>
<comment type="similarity">
    <text evidence="1 8">Belongs to the glycosyl hydrolase 43 family.</text>
</comment>
<keyword evidence="2" id="KW-0624">Polysaccharide degradation</keyword>
<feature type="site" description="Important for catalytic activity, responsible for pKa modulation of the active site Glu and correct orientation of both the proton donor and substrate" evidence="7">
    <location>
        <position position="146"/>
    </location>
</feature>
<evidence type="ECO:0000256" key="4">
    <source>
        <dbReference type="ARBA" id="ARBA00023277"/>
    </source>
</evidence>
<dbReference type="Gene3D" id="2.115.10.20">
    <property type="entry name" value="Glycosyl hydrolase domain, family 43"/>
    <property type="match status" value="1"/>
</dbReference>
<name>A0A2S4A1R3_ARTGL</name>
<evidence type="ECO:0000256" key="6">
    <source>
        <dbReference type="PIRSR" id="PIRSR606710-1"/>
    </source>
</evidence>
<accession>A0A2S4A1R3</accession>
<dbReference type="EMBL" id="PPXC01000001">
    <property type="protein sequence ID" value="POH75446.1"/>
    <property type="molecule type" value="Genomic_DNA"/>
</dbReference>
<evidence type="ECO:0000313" key="9">
    <source>
        <dbReference type="EMBL" id="POH75446.1"/>
    </source>
</evidence>
<evidence type="ECO:0000256" key="3">
    <source>
        <dbReference type="ARBA" id="ARBA00022801"/>
    </source>
</evidence>
<evidence type="ECO:0000256" key="2">
    <source>
        <dbReference type="ARBA" id="ARBA00022651"/>
    </source>
</evidence>
<dbReference type="CDD" id="cd09004">
    <property type="entry name" value="GH43_bXyl-like"/>
    <property type="match status" value="1"/>
</dbReference>
<protein>
    <submittedName>
        <fullName evidence="9">Beta-xylosidase</fullName>
    </submittedName>
</protein>
<dbReference type="InterPro" id="IPR052176">
    <property type="entry name" value="Glycosyl_Hydrlase_43_Enz"/>
</dbReference>
<dbReference type="GO" id="GO:0045493">
    <property type="term" value="P:xylan catabolic process"/>
    <property type="evidence" value="ECO:0007669"/>
    <property type="project" value="UniProtKB-KW"/>
</dbReference>
<evidence type="ECO:0000256" key="5">
    <source>
        <dbReference type="ARBA" id="ARBA00023295"/>
    </source>
</evidence>
<dbReference type="GO" id="GO:0004553">
    <property type="term" value="F:hydrolase activity, hydrolyzing O-glycosyl compounds"/>
    <property type="evidence" value="ECO:0007669"/>
    <property type="project" value="InterPro"/>
</dbReference>
<keyword evidence="2" id="KW-0858">Xylan degradation</keyword>
<dbReference type="PANTHER" id="PTHR43772:SF2">
    <property type="entry name" value="PUTATIVE (AFU_ORTHOLOGUE AFUA_2G04480)-RELATED"/>
    <property type="match status" value="1"/>
</dbReference>
<gene>
    <name evidence="9" type="ORF">CVS27_00975</name>
</gene>
<evidence type="ECO:0000256" key="1">
    <source>
        <dbReference type="ARBA" id="ARBA00009865"/>
    </source>
</evidence>
<keyword evidence="5 8" id="KW-0326">Glycosidase</keyword>
<keyword evidence="10" id="KW-1185">Reference proteome</keyword>
<reference evidence="9 10" key="1">
    <citation type="submission" date="2018-01" db="EMBL/GenBank/DDBJ databases">
        <title>Arthrobacter sp. nov., from glaciers in China.</title>
        <authorList>
            <person name="Liu Q."/>
            <person name="Xin Y.-H."/>
        </authorList>
    </citation>
    <scope>NUCLEOTIDE SEQUENCE [LARGE SCALE GENOMIC DNA]</scope>
    <source>
        <strain evidence="9 10">HLT2-12-2</strain>
    </source>
</reference>
<proteinExistence type="inferred from homology"/>
<keyword evidence="4" id="KW-0119">Carbohydrate metabolism</keyword>
<sequence length="319" mass="34546">MRIDSNFTIAEPLHVGAGTSTATETPSPIPGYFADPTIAVVDGRYLVFATTDGSPDWGSTAFRAFTSHDLLTWEDHGVAFDVRDSAWAAGHAWAPAYAHANGLHYLYFTADRGSIGVAVAEAAAGPYVDTGRPLVAEGDFAGVAIDPAIFTDDDGASYLYWGNSVAHGVRLGADMVSFDPAQVVSWVPRDFREAAWVHRRGDSYYLSWSVDDTRSEDYQVHYATGSGPLGPWRYRGVLLCKDADRGILATGHHAIARVAGTDDWVVAYHRFAIPGGNGYHRELRFDRLHHRPDGLLEQVVPTAEPLCLPVPAVAHGAPE</sequence>